<dbReference type="OrthoDB" id="3232309at2759"/>
<feature type="compositionally biased region" description="Gly residues" evidence="1">
    <location>
        <begin position="401"/>
        <end position="411"/>
    </location>
</feature>
<evidence type="ECO:0000256" key="2">
    <source>
        <dbReference type="SAM" id="Phobius"/>
    </source>
</evidence>
<name>A0A0C4ED20_MAGP6</name>
<dbReference type="EnsemblFungi" id="MAPG_10612T0">
    <property type="protein sequence ID" value="MAPG_10612T0"/>
    <property type="gene ID" value="MAPG_10612"/>
</dbReference>
<proteinExistence type="predicted"/>
<feature type="compositionally biased region" description="Low complexity" evidence="1">
    <location>
        <begin position="412"/>
        <end position="437"/>
    </location>
</feature>
<dbReference type="STRING" id="644358.A0A0C4ED20"/>
<dbReference type="VEuPathDB" id="FungiDB:MAPG_10612"/>
<dbReference type="Gene3D" id="1.10.167.10">
    <property type="entry name" value="Regulator of G-protein Signalling 4, domain 2"/>
    <property type="match status" value="1"/>
</dbReference>
<keyword evidence="2" id="KW-0472">Membrane</keyword>
<feature type="transmembrane region" description="Helical" evidence="2">
    <location>
        <begin position="314"/>
        <end position="335"/>
    </location>
</feature>
<reference evidence="4" key="4">
    <citation type="journal article" date="2015" name="G3 (Bethesda)">
        <title>Genome sequences of three phytopathogenic species of the Magnaporthaceae family of fungi.</title>
        <authorList>
            <person name="Okagaki L.H."/>
            <person name="Nunes C.C."/>
            <person name="Sailsbery J."/>
            <person name="Clay B."/>
            <person name="Brown D."/>
            <person name="John T."/>
            <person name="Oh Y."/>
            <person name="Young N."/>
            <person name="Fitzgerald M."/>
            <person name="Haas B.J."/>
            <person name="Zeng Q."/>
            <person name="Young S."/>
            <person name="Adiconis X."/>
            <person name="Fan L."/>
            <person name="Levin J.Z."/>
            <person name="Mitchell T.K."/>
            <person name="Okubara P.A."/>
            <person name="Farman M.L."/>
            <person name="Kohn L.M."/>
            <person name="Birren B."/>
            <person name="Ma L.-J."/>
            <person name="Dean R.A."/>
        </authorList>
    </citation>
    <scope>NUCLEOTIDE SEQUENCE</scope>
    <source>
        <strain evidence="4">ATCC 64411 / 73-15</strain>
    </source>
</reference>
<dbReference type="InterPro" id="IPR044926">
    <property type="entry name" value="RGS_subdomain_2"/>
</dbReference>
<dbReference type="SUPFAM" id="SSF48097">
    <property type="entry name" value="Regulator of G-protein signaling, RGS"/>
    <property type="match status" value="1"/>
</dbReference>
<reference evidence="4" key="5">
    <citation type="submission" date="2015-06" db="UniProtKB">
        <authorList>
            <consortium name="EnsemblFungi"/>
        </authorList>
    </citation>
    <scope>IDENTIFICATION</scope>
    <source>
        <strain evidence="4">ATCC 64411</strain>
    </source>
</reference>
<dbReference type="eggNOG" id="ENOG502SG2M">
    <property type="taxonomic scope" value="Eukaryota"/>
</dbReference>
<protein>
    <recommendedName>
        <fullName evidence="6">RGS domain-containing protein</fullName>
    </recommendedName>
</protein>
<keyword evidence="2" id="KW-1133">Transmembrane helix</keyword>
<dbReference type="InterPro" id="IPR036305">
    <property type="entry name" value="RGS_sf"/>
</dbReference>
<keyword evidence="5" id="KW-1185">Reference proteome</keyword>
<evidence type="ECO:0000313" key="3">
    <source>
        <dbReference type="EMBL" id="KLU90761.1"/>
    </source>
</evidence>
<gene>
    <name evidence="3" type="ORF">MAPG_10612</name>
</gene>
<accession>A0A0C4ED20</accession>
<dbReference type="PANTHER" id="PTHR39466">
    <property type="entry name" value="RGS DOMAIN-CONTAINING PROTEIN"/>
    <property type="match status" value="1"/>
</dbReference>
<dbReference type="PANTHER" id="PTHR39466:SF1">
    <property type="entry name" value="RGS DOMAIN-CONTAINING PROTEIN"/>
    <property type="match status" value="1"/>
</dbReference>
<feature type="transmembrane region" description="Helical" evidence="2">
    <location>
        <begin position="355"/>
        <end position="378"/>
    </location>
</feature>
<reference evidence="3" key="3">
    <citation type="submission" date="2011-03" db="EMBL/GenBank/DDBJ databases">
        <title>Annotation of Magnaporthe poae ATCC 64411.</title>
        <authorList>
            <person name="Ma L.-J."/>
            <person name="Dead R."/>
            <person name="Young S.K."/>
            <person name="Zeng Q."/>
            <person name="Gargeya S."/>
            <person name="Fitzgerald M."/>
            <person name="Haas B."/>
            <person name="Abouelleil A."/>
            <person name="Alvarado L."/>
            <person name="Arachchi H.M."/>
            <person name="Berlin A."/>
            <person name="Brown A."/>
            <person name="Chapman S.B."/>
            <person name="Chen Z."/>
            <person name="Dunbar C."/>
            <person name="Freedman E."/>
            <person name="Gearin G."/>
            <person name="Gellesch M."/>
            <person name="Goldberg J."/>
            <person name="Griggs A."/>
            <person name="Gujja S."/>
            <person name="Heiman D."/>
            <person name="Howarth C."/>
            <person name="Larson L."/>
            <person name="Lui A."/>
            <person name="MacDonald P.J.P."/>
            <person name="Mehta T."/>
            <person name="Montmayeur A."/>
            <person name="Murphy C."/>
            <person name="Neiman D."/>
            <person name="Pearson M."/>
            <person name="Priest M."/>
            <person name="Roberts A."/>
            <person name="Saif S."/>
            <person name="Shea T."/>
            <person name="Shenoy N."/>
            <person name="Sisk P."/>
            <person name="Stolte C."/>
            <person name="Sykes S."/>
            <person name="Yandava C."/>
            <person name="Wortman J."/>
            <person name="Nusbaum C."/>
            <person name="Birren B."/>
        </authorList>
    </citation>
    <scope>NUCLEOTIDE SEQUENCE</scope>
    <source>
        <strain evidence="3">ATCC 64411</strain>
    </source>
</reference>
<sequence length="516" mass="56650">MAIPSWMIWYKKPEYRDIREYSAQISTGQRCFSPDGRARLAIPNRLRLERILANKTCSPMSLYDFYMYLKYIEFSPENLEFYVWFKNYELAYEKAMKSKAAEQLTEKELEAIEPAPESREGSVFAQALGKLPSVNMSHMSWDPEMGPDTLAHIAQLISLNVTLRATVDGMGDLMPPQPKCAGGQCLPEKPGSSDAPSRVTSSIFTSNLGPSAELRAVVKTYLLPGSEKELNIPASMRNTALQALHKHQAHAATVAASAGSSSSLPTVSSEAAETAGYIDPEVLRPVADHAYMLLRNCSHRNFVRLGVSNGTYETVCVATALGIVLTAVGFLLLLLRAFQPGTGAHSRWEAFAAWPLWWLGMSLVLSGLRGSCFFLLLFSRRQPLPWERFDDGDGIEHPGSNGTGNGNGVNGNGNDNVTKTGSSNGSGTNFSSTGTASKIAKPSSPTATAEIRRKRNPVLRALSRLMIFDRKLKVKDEHLRRLQTKIVVQSLASGAVFATMGVLLFLWLPVWTETVR</sequence>
<evidence type="ECO:0000256" key="1">
    <source>
        <dbReference type="SAM" id="MobiDB-lite"/>
    </source>
</evidence>
<evidence type="ECO:0008006" key="6">
    <source>
        <dbReference type="Google" id="ProtNLM"/>
    </source>
</evidence>
<feature type="region of interest" description="Disordered" evidence="1">
    <location>
        <begin position="390"/>
        <end position="452"/>
    </location>
</feature>
<keyword evidence="2" id="KW-0812">Transmembrane</keyword>
<reference evidence="3" key="2">
    <citation type="submission" date="2010-05" db="EMBL/GenBank/DDBJ databases">
        <title>The Genome Sequence of Magnaporthe poae strain ATCC 64411.</title>
        <authorList>
            <consortium name="The Broad Institute Genome Sequencing Platform"/>
            <consortium name="Broad Institute Genome Sequencing Center for Infectious Disease"/>
            <person name="Ma L.-J."/>
            <person name="Dead R."/>
            <person name="Young S."/>
            <person name="Zeng Q."/>
            <person name="Koehrsen M."/>
            <person name="Alvarado L."/>
            <person name="Berlin A."/>
            <person name="Chapman S.B."/>
            <person name="Chen Z."/>
            <person name="Freedman E."/>
            <person name="Gellesch M."/>
            <person name="Goldberg J."/>
            <person name="Griggs A."/>
            <person name="Gujja S."/>
            <person name="Heilman E.R."/>
            <person name="Heiman D."/>
            <person name="Hepburn T."/>
            <person name="Howarth C."/>
            <person name="Jen D."/>
            <person name="Larson L."/>
            <person name="Mehta T."/>
            <person name="Neiman D."/>
            <person name="Pearson M."/>
            <person name="Roberts A."/>
            <person name="Saif S."/>
            <person name="Shea T."/>
            <person name="Shenoy N."/>
            <person name="Sisk P."/>
            <person name="Stolte C."/>
            <person name="Sykes S."/>
            <person name="Walk T."/>
            <person name="White J."/>
            <person name="Yandava C."/>
            <person name="Haas B."/>
            <person name="Nusbaum C."/>
            <person name="Birren B."/>
        </authorList>
    </citation>
    <scope>NUCLEOTIDE SEQUENCE</scope>
    <source>
        <strain evidence="3">ATCC 64411</strain>
    </source>
</reference>
<evidence type="ECO:0000313" key="5">
    <source>
        <dbReference type="Proteomes" id="UP000011715"/>
    </source>
</evidence>
<dbReference type="AlphaFoldDB" id="A0A0C4ED20"/>
<evidence type="ECO:0000313" key="4">
    <source>
        <dbReference type="EnsemblFungi" id="MAPG_10612T0"/>
    </source>
</evidence>
<dbReference type="Proteomes" id="UP000011715">
    <property type="component" value="Unassembled WGS sequence"/>
</dbReference>
<reference evidence="5" key="1">
    <citation type="submission" date="2010-05" db="EMBL/GenBank/DDBJ databases">
        <title>The genome sequence of Magnaporthe poae strain ATCC 64411.</title>
        <authorList>
            <person name="Ma L.-J."/>
            <person name="Dead R."/>
            <person name="Young S."/>
            <person name="Zeng Q."/>
            <person name="Koehrsen M."/>
            <person name="Alvarado L."/>
            <person name="Berlin A."/>
            <person name="Chapman S.B."/>
            <person name="Chen Z."/>
            <person name="Freedman E."/>
            <person name="Gellesch M."/>
            <person name="Goldberg J."/>
            <person name="Griggs A."/>
            <person name="Gujja S."/>
            <person name="Heilman E.R."/>
            <person name="Heiman D."/>
            <person name="Hepburn T."/>
            <person name="Howarth C."/>
            <person name="Jen D."/>
            <person name="Larson L."/>
            <person name="Mehta T."/>
            <person name="Neiman D."/>
            <person name="Pearson M."/>
            <person name="Roberts A."/>
            <person name="Saif S."/>
            <person name="Shea T."/>
            <person name="Shenoy N."/>
            <person name="Sisk P."/>
            <person name="Stolte C."/>
            <person name="Sykes S."/>
            <person name="Walk T."/>
            <person name="White J."/>
            <person name="Yandava C."/>
            <person name="Haas B."/>
            <person name="Nusbaum C."/>
            <person name="Birren B."/>
        </authorList>
    </citation>
    <scope>NUCLEOTIDE SEQUENCE [LARGE SCALE GENOMIC DNA]</scope>
    <source>
        <strain evidence="5">ATCC 64411 / 73-15</strain>
    </source>
</reference>
<organism evidence="4 5">
    <name type="scientific">Magnaporthiopsis poae (strain ATCC 64411 / 73-15)</name>
    <name type="common">Kentucky bluegrass fungus</name>
    <name type="synonym">Magnaporthe poae</name>
    <dbReference type="NCBI Taxonomy" id="644358"/>
    <lineage>
        <taxon>Eukaryota</taxon>
        <taxon>Fungi</taxon>
        <taxon>Dikarya</taxon>
        <taxon>Ascomycota</taxon>
        <taxon>Pezizomycotina</taxon>
        <taxon>Sordariomycetes</taxon>
        <taxon>Sordariomycetidae</taxon>
        <taxon>Magnaporthales</taxon>
        <taxon>Magnaporthaceae</taxon>
        <taxon>Magnaporthiopsis</taxon>
    </lineage>
</organism>
<dbReference type="EMBL" id="GL876975">
    <property type="protein sequence ID" value="KLU90761.1"/>
    <property type="molecule type" value="Genomic_DNA"/>
</dbReference>
<dbReference type="OMA" id="LKNCSHR"/>
<feature type="transmembrane region" description="Helical" evidence="2">
    <location>
        <begin position="486"/>
        <end position="508"/>
    </location>
</feature>
<dbReference type="EMBL" id="ADBL01002372">
    <property type="status" value="NOT_ANNOTATED_CDS"/>
    <property type="molecule type" value="Genomic_DNA"/>
</dbReference>